<dbReference type="InterPro" id="IPR052357">
    <property type="entry name" value="Orn_Lys_Arg_decarboxylase-I"/>
</dbReference>
<evidence type="ECO:0000256" key="3">
    <source>
        <dbReference type="ARBA" id="ARBA00022793"/>
    </source>
</evidence>
<dbReference type="PANTHER" id="PTHR43277">
    <property type="entry name" value="ARGININE DECARBOXYLASE"/>
    <property type="match status" value="1"/>
</dbReference>
<protein>
    <submittedName>
        <fullName evidence="8">Lysine decarboxylase</fullName>
    </submittedName>
</protein>
<dbReference type="GO" id="GO:0016831">
    <property type="term" value="F:carboxy-lyase activity"/>
    <property type="evidence" value="ECO:0007669"/>
    <property type="project" value="UniProtKB-KW"/>
</dbReference>
<gene>
    <name evidence="8" type="ORF">SAMN04487943_1264</name>
</gene>
<dbReference type="EMBL" id="FOTR01000026">
    <property type="protein sequence ID" value="SFM51325.1"/>
    <property type="molecule type" value="Genomic_DNA"/>
</dbReference>
<dbReference type="InterPro" id="IPR015421">
    <property type="entry name" value="PyrdxlP-dep_Trfase_major"/>
</dbReference>
<keyword evidence="3" id="KW-0210">Decarboxylase</keyword>
<sequence>MANKQNQTPLYQAIKDFKDNNNVSFHVPGHKNGEIFGSKAKKQFQPFLQMDLTELDGLDDLHAPEGVIQEAQELAADWFQSNYTYFLVNGSTVGNLAMILATCDPGDQVLVQRNCHKSILHGMELAGVQPIFLPPTYDKSYQRYREPSVATMKRAIDTYRAAKAIILTYPDYFGDTFPLKEVIDFAHSCHITVLVDEAHGCHFSLPYLSVSSAVKLGADIVVHSAHKMTPALTMAAYLHVQTSRVDRQKLSYYLQMLQSSSPSYPIMASLDLARYYLATYTREQSEELFTYTEKVRNCFIDSDDWILEQSNDPLKLCLRVKEGVSSQYVKQLFEGEKLYPELTTDKHILFILGLEPTIDPVILKEKVKRITDKLIFSFKRATIEDKYHYFNEDITPLVLSYADMQHQKLEWCRWDDAIGKIAAEAILPYPPGIPFIAKGEEIRETTVKKIKELFEQKMNFQPSNREKGLYIYDVTEGE</sequence>
<dbReference type="Pfam" id="PF03711">
    <property type="entry name" value="OKR_DC_1_C"/>
    <property type="match status" value="1"/>
</dbReference>
<proteinExistence type="inferred from homology"/>
<feature type="domain" description="Orn/Lys/Arg decarboxylases family 1 pyridoxal-P attachment site" evidence="6">
    <location>
        <begin position="8"/>
        <end position="299"/>
    </location>
</feature>
<evidence type="ECO:0000256" key="2">
    <source>
        <dbReference type="ARBA" id="ARBA00010671"/>
    </source>
</evidence>
<evidence type="ECO:0000259" key="6">
    <source>
        <dbReference type="Pfam" id="PF01276"/>
    </source>
</evidence>
<evidence type="ECO:0000256" key="5">
    <source>
        <dbReference type="ARBA" id="ARBA00023239"/>
    </source>
</evidence>
<dbReference type="AlphaFoldDB" id="A0A1I4RGH3"/>
<dbReference type="InterPro" id="IPR008286">
    <property type="entry name" value="Prn/Lys/Arg_de-COase_C"/>
</dbReference>
<evidence type="ECO:0000313" key="8">
    <source>
        <dbReference type="EMBL" id="SFM51325.1"/>
    </source>
</evidence>
<dbReference type="InterPro" id="IPR015424">
    <property type="entry name" value="PyrdxlP-dep_Trfase"/>
</dbReference>
<accession>A0A1I4RGH3</accession>
<keyword evidence="4" id="KW-0663">Pyridoxal phosphate</keyword>
<evidence type="ECO:0000256" key="1">
    <source>
        <dbReference type="ARBA" id="ARBA00001933"/>
    </source>
</evidence>
<evidence type="ECO:0000256" key="4">
    <source>
        <dbReference type="ARBA" id="ARBA00022898"/>
    </source>
</evidence>
<keyword evidence="5" id="KW-0456">Lyase</keyword>
<name>A0A1I4RGH3_9BACI</name>
<dbReference type="SUPFAM" id="SSF53383">
    <property type="entry name" value="PLP-dependent transferases"/>
    <property type="match status" value="1"/>
</dbReference>
<comment type="similarity">
    <text evidence="2">Belongs to the Orn/Lys/Arg decarboxylase class-I family.</text>
</comment>
<reference evidence="9" key="1">
    <citation type="submission" date="2016-10" db="EMBL/GenBank/DDBJ databases">
        <authorList>
            <person name="Varghese N."/>
            <person name="Submissions S."/>
        </authorList>
    </citation>
    <scope>NUCLEOTIDE SEQUENCE [LARGE SCALE GENOMIC DNA]</scope>
    <source>
        <strain evidence="9">CGMCC 1.4250</strain>
    </source>
</reference>
<dbReference type="OrthoDB" id="9815233at2"/>
<dbReference type="PANTHER" id="PTHR43277:SF3">
    <property type="entry name" value="DECARBOXYLASE, PUTATIVE-RELATED"/>
    <property type="match status" value="1"/>
</dbReference>
<dbReference type="Gene3D" id="3.40.640.10">
    <property type="entry name" value="Type I PLP-dependent aspartate aminotransferase-like (Major domain)"/>
    <property type="match status" value="1"/>
</dbReference>
<dbReference type="Proteomes" id="UP000198565">
    <property type="component" value="Unassembled WGS sequence"/>
</dbReference>
<evidence type="ECO:0000259" key="7">
    <source>
        <dbReference type="Pfam" id="PF03711"/>
    </source>
</evidence>
<keyword evidence="9" id="KW-1185">Reference proteome</keyword>
<dbReference type="Gene3D" id="3.90.105.10">
    <property type="entry name" value="Molybdopterin biosynthesis moea protein, domain 2"/>
    <property type="match status" value="1"/>
</dbReference>
<dbReference type="SUPFAM" id="SSF55904">
    <property type="entry name" value="Ornithine decarboxylase C-terminal domain"/>
    <property type="match status" value="1"/>
</dbReference>
<dbReference type="Pfam" id="PF01276">
    <property type="entry name" value="OKR_DC_1"/>
    <property type="match status" value="1"/>
</dbReference>
<evidence type="ECO:0000313" key="9">
    <source>
        <dbReference type="Proteomes" id="UP000198565"/>
    </source>
</evidence>
<dbReference type="RefSeq" id="WP_091486852.1">
    <property type="nucleotide sequence ID" value="NZ_FOTR01000026.1"/>
</dbReference>
<dbReference type="InterPro" id="IPR000310">
    <property type="entry name" value="Orn/Lys/Arg_deCO2ase_major_dom"/>
</dbReference>
<organism evidence="8 9">
    <name type="scientific">Gracilibacillus orientalis</name>
    <dbReference type="NCBI Taxonomy" id="334253"/>
    <lineage>
        <taxon>Bacteria</taxon>
        <taxon>Bacillati</taxon>
        <taxon>Bacillota</taxon>
        <taxon>Bacilli</taxon>
        <taxon>Bacillales</taxon>
        <taxon>Bacillaceae</taxon>
        <taxon>Gracilibacillus</taxon>
    </lineage>
</organism>
<comment type="cofactor">
    <cofactor evidence="1">
        <name>pyridoxal 5'-phosphate</name>
        <dbReference type="ChEBI" id="CHEBI:597326"/>
    </cofactor>
</comment>
<feature type="domain" description="Orn/Lys/Arg decarboxylase C-terminal" evidence="7">
    <location>
        <begin position="399"/>
        <end position="447"/>
    </location>
</feature>
<dbReference type="STRING" id="334253.SAMN04487943_1264"/>
<dbReference type="InterPro" id="IPR036633">
    <property type="entry name" value="Prn/Lys/Arg_de-COase_C_sf"/>
</dbReference>